<accession>A0AAV9JFJ8</accession>
<keyword evidence="3" id="KW-1185">Reference proteome</keyword>
<organism evidence="2 3">
    <name type="scientific">Oleoguttula mirabilis</name>
    <dbReference type="NCBI Taxonomy" id="1507867"/>
    <lineage>
        <taxon>Eukaryota</taxon>
        <taxon>Fungi</taxon>
        <taxon>Dikarya</taxon>
        <taxon>Ascomycota</taxon>
        <taxon>Pezizomycotina</taxon>
        <taxon>Dothideomycetes</taxon>
        <taxon>Dothideomycetidae</taxon>
        <taxon>Mycosphaerellales</taxon>
        <taxon>Teratosphaeriaceae</taxon>
        <taxon>Oleoguttula</taxon>
    </lineage>
</organism>
<evidence type="ECO:0008006" key="4">
    <source>
        <dbReference type="Google" id="ProtNLM"/>
    </source>
</evidence>
<evidence type="ECO:0000313" key="3">
    <source>
        <dbReference type="Proteomes" id="UP001324427"/>
    </source>
</evidence>
<feature type="region of interest" description="Disordered" evidence="1">
    <location>
        <begin position="116"/>
        <end position="138"/>
    </location>
</feature>
<dbReference type="Proteomes" id="UP001324427">
    <property type="component" value="Unassembled WGS sequence"/>
</dbReference>
<dbReference type="EMBL" id="JAVFHQ010000028">
    <property type="protein sequence ID" value="KAK4543959.1"/>
    <property type="molecule type" value="Genomic_DNA"/>
</dbReference>
<protein>
    <recommendedName>
        <fullName evidence="4">C-type lectin domain-containing protein</fullName>
    </recommendedName>
</protein>
<gene>
    <name evidence="2" type="ORF">LTR36_004733</name>
</gene>
<comment type="caution">
    <text evidence="2">The sequence shown here is derived from an EMBL/GenBank/DDBJ whole genome shotgun (WGS) entry which is preliminary data.</text>
</comment>
<evidence type="ECO:0000256" key="1">
    <source>
        <dbReference type="SAM" id="MobiDB-lite"/>
    </source>
</evidence>
<name>A0AAV9JFJ8_9PEZI</name>
<sequence>MPIVDKFCWKWHDTQFPDPKHDNGYTGPTESWNISSNPVQYVTFSFEMYNDTYTASNTFLWSYYECYWAYSSLIVGCGDHKVDKSGGHASIYNTTYMLTVDPPGIEMRKRTALADLHTTERSSEEEERQDLPPMPTKVEKRQGCNSGGLYIDCGPSPTPGVTATTWDTYVPTQPTAYSQNYCKPHSSAFGASKDEVYQAIQTYCSTLGVDKVTIWDPRVDLTNNTLNYYGTLPSGKNIQLFAQYDQYDNHAIAFTYEQCVLGFSSPVLNCPTNANGGSVGGHVEVTVTSADGTTGTILFETLPDWPPQLDERSSDEGERLDLSQMIDGEEIAVDVDHYEVDRKTLSYSVDLGGGGSKTLEVPSTSSSTSTSISESSVSKSDATTTLGANHMAAGPGGDGFHREVLAPTGSRSLSVTRGTPIMPRQSPDRSCSSTDSGFQLCCANGVSVHESEAQAAAKSFCAQLPEAYTYLGEGEGYIGNYSYADGEIFLQIDAFQLLAIDEFLCLAEMGIISSTCYAGGVLLTDSAYYMMQVKPAANSLKKRDALPPQDDHLEVDVWGVPDTEGASEAENTPAEASVDVLVKRNSTSLPDLTPCDVPKNNITCAYPECTINPPVFLPVTKISSWIDTTCKNLTGSALSAQKRTAYVVENFGNSTVALSLNYTCPDTWNVTDKNCTTMLGKYLDWCQYNDERVYSGSQTSLCATWDITIGIGTYPSHSKREVASIEGRSTAFQAWEAARQGHNTPGVLLCNTDGPAANWTAVFDAAEKLCSGGSGALGSRKLSQADAAIPVRDGDSTMLVSTEVSYSTAEYCSLGTTMDGTDCLNALQQAIFNCAAGSGKTYGGSLTSGCKTWTISIAEASQEQPSIMPYSDLETSPGVLVDATASHIDLTKRDVPAPQHRLSNGPFWGGSDEHSVVCHFGQLATFDDLTNAAQTFCQQQNGSNSSMLHSNALQTRTFPFSNGWQHARVSRLYTCSGNQTVTYADCMYGFQNITTMCRDDDNTTLAAGGQNVVDDGCTTYDLTAVSNEDNAIFSATTANAGAPTLGVLSGSLQTAGASARNLSAAHFPSASIFTTGLATTSFSLPDSFCTRYSSAVIASGVTQRNDVPLGHGGSASLLRTYLSTCSGEESIAYEDCVFLFGDIINLCTAGTPGDAVGGTLIVDKCTEYQILINRSVSNAKAARQASDQMSCLAGKSVSSVVLQAATDAFCTNMDGETIAADGTLSSQLAFRASYTTGATANVTISNECNGAYPVDVSKCKATFDDILDDCDMGDTDTAGGWNADGDGGCAKFSLSVVW</sequence>
<proteinExistence type="predicted"/>
<feature type="region of interest" description="Disordered" evidence="1">
    <location>
        <begin position="351"/>
        <end position="382"/>
    </location>
</feature>
<feature type="compositionally biased region" description="Low complexity" evidence="1">
    <location>
        <begin position="363"/>
        <end position="380"/>
    </location>
</feature>
<evidence type="ECO:0000313" key="2">
    <source>
        <dbReference type="EMBL" id="KAK4543959.1"/>
    </source>
</evidence>
<reference evidence="2 3" key="1">
    <citation type="submission" date="2021-11" db="EMBL/GenBank/DDBJ databases">
        <title>Black yeast isolated from Biological Soil Crust.</title>
        <authorList>
            <person name="Kurbessoian T."/>
        </authorList>
    </citation>
    <scope>NUCLEOTIDE SEQUENCE [LARGE SCALE GENOMIC DNA]</scope>
    <source>
        <strain evidence="2 3">CCFEE 5522</strain>
    </source>
</reference>